<dbReference type="EMBL" id="BK016063">
    <property type="protein sequence ID" value="DAF92095.1"/>
    <property type="molecule type" value="Genomic_DNA"/>
</dbReference>
<sequence length="145" mass="16406">MYTNSLAWPSMFDVARNKVSVIEDNQSVVNRSKLLILTDPTELYMNPNFGVGLKKYLWQYNTANQKERIKDDVVSQLRLHEPCSIPDETQISDGLLFTGTSDVETTKDTQQSLKMTLAIKTTYGSTLNIDTADLQSIVDYFNSLT</sequence>
<dbReference type="Gene3D" id="3.10.450.40">
    <property type="match status" value="1"/>
</dbReference>
<proteinExistence type="predicted"/>
<evidence type="ECO:0000313" key="1">
    <source>
        <dbReference type="EMBL" id="DAF92095.1"/>
    </source>
</evidence>
<reference evidence="1" key="1">
    <citation type="journal article" date="2021" name="Proc. Natl. Acad. Sci. U.S.A.">
        <title>A Catalog of Tens of Thousands of Viruses from Human Metagenomes Reveals Hidden Associations with Chronic Diseases.</title>
        <authorList>
            <person name="Tisza M.J."/>
            <person name="Buck C.B."/>
        </authorList>
    </citation>
    <scope>NUCLEOTIDE SEQUENCE</scope>
    <source>
        <strain evidence="1">CtgN495</strain>
    </source>
</reference>
<organism evidence="1">
    <name type="scientific">Siphoviridae sp. ctgN495</name>
    <dbReference type="NCBI Taxonomy" id="2825608"/>
    <lineage>
        <taxon>Viruses</taxon>
        <taxon>Duplodnaviria</taxon>
        <taxon>Heunggongvirae</taxon>
        <taxon>Uroviricota</taxon>
        <taxon>Caudoviricetes</taxon>
    </lineage>
</organism>
<protein>
    <submittedName>
        <fullName evidence="1">Lysozyme</fullName>
    </submittedName>
</protein>
<accession>A0A8S5UC68</accession>
<name>A0A8S5UC68_9CAUD</name>
<dbReference type="SUPFAM" id="SSF160719">
    <property type="entry name" value="gpW/gp25-like"/>
    <property type="match status" value="1"/>
</dbReference>